<keyword evidence="1" id="KW-0732">Signal</keyword>
<dbReference type="OrthoDB" id="7042322at2759"/>
<keyword evidence="4" id="KW-1185">Reference proteome</keyword>
<dbReference type="Proteomes" id="UP000751190">
    <property type="component" value="Unassembled WGS sequence"/>
</dbReference>
<feature type="signal peptide" evidence="1">
    <location>
        <begin position="1"/>
        <end position="23"/>
    </location>
</feature>
<dbReference type="Gene3D" id="3.40.640.10">
    <property type="entry name" value="Type I PLP-dependent aspartate aminotransferase-like (Major domain)"/>
    <property type="match status" value="1"/>
</dbReference>
<dbReference type="AlphaFoldDB" id="A0A8J5XFW1"/>
<evidence type="ECO:0000259" key="2">
    <source>
        <dbReference type="Pfam" id="PF00155"/>
    </source>
</evidence>
<dbReference type="InterPro" id="IPR015421">
    <property type="entry name" value="PyrdxlP-dep_Trfase_major"/>
</dbReference>
<dbReference type="PANTHER" id="PTHR42858:SF1">
    <property type="entry name" value="LD15494P"/>
    <property type="match status" value="1"/>
</dbReference>
<feature type="domain" description="Aminotransferase class I/classII large" evidence="2">
    <location>
        <begin position="7"/>
        <end position="337"/>
    </location>
</feature>
<reference evidence="3" key="1">
    <citation type="submission" date="2021-05" db="EMBL/GenBank/DDBJ databases">
        <title>The genome of the haptophyte Pavlova lutheri (Diacronema luteri, Pavlovales) - a model for lipid biosynthesis in eukaryotic algae.</title>
        <authorList>
            <person name="Hulatt C.J."/>
            <person name="Posewitz M.C."/>
        </authorList>
    </citation>
    <scope>NUCLEOTIDE SEQUENCE</scope>
    <source>
        <strain evidence="3">NIVA-4/92</strain>
    </source>
</reference>
<evidence type="ECO:0000256" key="1">
    <source>
        <dbReference type="SAM" id="SignalP"/>
    </source>
</evidence>
<dbReference type="PANTHER" id="PTHR42858">
    <property type="entry name" value="AMINOTRANSFERASE"/>
    <property type="match status" value="1"/>
</dbReference>
<dbReference type="SUPFAM" id="SSF53383">
    <property type="entry name" value="PLP-dependent transferases"/>
    <property type="match status" value="1"/>
</dbReference>
<dbReference type="InterPro" id="IPR004839">
    <property type="entry name" value="Aminotransferase_I/II_large"/>
</dbReference>
<dbReference type="OMA" id="MIALDSM"/>
<dbReference type="GO" id="GO:0030170">
    <property type="term" value="F:pyridoxal phosphate binding"/>
    <property type="evidence" value="ECO:0007669"/>
    <property type="project" value="InterPro"/>
</dbReference>
<proteinExistence type="predicted"/>
<comment type="caution">
    <text evidence="3">The sequence shown here is derived from an EMBL/GenBank/DDBJ whole genome shotgun (WGS) entry which is preliminary data.</text>
</comment>
<dbReference type="GO" id="GO:0047536">
    <property type="term" value="F:2-aminoadipate transaminase activity"/>
    <property type="evidence" value="ECO:0007669"/>
    <property type="project" value="TreeGrafter"/>
</dbReference>
<evidence type="ECO:0000313" key="4">
    <source>
        <dbReference type="Proteomes" id="UP000751190"/>
    </source>
</evidence>
<gene>
    <name evidence="3" type="ORF">KFE25_003449</name>
</gene>
<sequence>MPGWLFATGGCSHGLELLASVLCRPGDVVVCEEPTYFLAGQIWRDHGLEVQAIGSDGEGLRVDSLAHAIEHEGLRPKLVYTVSSCANPSGATMPHARRLALAQLARRHRFWVVADEAYHLLRWAPEGDEADTGRPVRMVAHDWEYASAARGASGEDGLTSGGIVSVSSWSKVLAPTLRIGWIEARPSVVGALARRGYVFSGGNPAGISAEVVAEAILSGGAAQHMRGLCAAYAKRCAALCAAVRASEAGLTLRVPCGGYSGGYFVWVRLPPYAADSEAVEEAALEAGVAVLAGTRCSARARGVTNSSECDGAELSRHVRLCFAMLKGSELEEAVRRLSRATLASPASSTRCPTWGTTCSG</sequence>
<accession>A0A8J5XFW1</accession>
<dbReference type="EMBL" id="JAGTXO010000013">
    <property type="protein sequence ID" value="KAG8464386.1"/>
    <property type="molecule type" value="Genomic_DNA"/>
</dbReference>
<organism evidence="3 4">
    <name type="scientific">Diacronema lutheri</name>
    <name type="common">Unicellular marine alga</name>
    <name type="synonym">Monochrysis lutheri</name>
    <dbReference type="NCBI Taxonomy" id="2081491"/>
    <lineage>
        <taxon>Eukaryota</taxon>
        <taxon>Haptista</taxon>
        <taxon>Haptophyta</taxon>
        <taxon>Pavlovophyceae</taxon>
        <taxon>Pavlovales</taxon>
        <taxon>Pavlovaceae</taxon>
        <taxon>Diacronema</taxon>
    </lineage>
</organism>
<feature type="chain" id="PRO_5035300492" description="Aminotransferase class I/classII large domain-containing protein" evidence="1">
    <location>
        <begin position="24"/>
        <end position="360"/>
    </location>
</feature>
<dbReference type="Pfam" id="PF00155">
    <property type="entry name" value="Aminotran_1_2"/>
    <property type="match status" value="1"/>
</dbReference>
<dbReference type="CDD" id="cd00609">
    <property type="entry name" value="AAT_like"/>
    <property type="match status" value="1"/>
</dbReference>
<evidence type="ECO:0000313" key="3">
    <source>
        <dbReference type="EMBL" id="KAG8464386.1"/>
    </source>
</evidence>
<dbReference type="InterPro" id="IPR015424">
    <property type="entry name" value="PyrdxlP-dep_Trfase"/>
</dbReference>
<protein>
    <recommendedName>
        <fullName evidence="2">Aminotransferase class I/classII large domain-containing protein</fullName>
    </recommendedName>
</protein>
<name>A0A8J5XFW1_DIALT</name>